<dbReference type="InterPro" id="IPR015424">
    <property type="entry name" value="PyrdxlP-dep_Trfase"/>
</dbReference>
<comment type="cofactor">
    <cofactor evidence="1">
        <name>pyridoxal 5'-phosphate</name>
        <dbReference type="ChEBI" id="CHEBI:597326"/>
    </cofactor>
</comment>
<evidence type="ECO:0000256" key="3">
    <source>
        <dbReference type="ARBA" id="ARBA00022576"/>
    </source>
</evidence>
<dbReference type="EMBL" id="BT062415">
    <property type="protein sequence ID" value="ACN27112.1"/>
    <property type="molecule type" value="mRNA"/>
</dbReference>
<dbReference type="PANTHER" id="PTHR11751:SF29">
    <property type="entry name" value="ALANINE TRANSAMINASE"/>
    <property type="match status" value="1"/>
</dbReference>
<dbReference type="GeneID" id="100279149"/>
<dbReference type="Gene3D" id="3.90.1150.10">
    <property type="entry name" value="Aspartate Aminotransferase, domain 1"/>
    <property type="match status" value="1"/>
</dbReference>
<comment type="subunit">
    <text evidence="2">Homodimer.</text>
</comment>
<accession>C0P296</accession>
<dbReference type="RefSeq" id="NP_001332992.1">
    <property type="nucleotide sequence ID" value="NM_001346063.1"/>
</dbReference>
<dbReference type="FunFam" id="3.90.1150.10:FF:000151">
    <property type="entry name" value="Alanine aminotransferase 2"/>
    <property type="match status" value="1"/>
</dbReference>
<dbReference type="KEGG" id="zma:100279149"/>
<dbReference type="ExpressionAtlas" id="C0P296">
    <property type="expression patterns" value="baseline and differential"/>
</dbReference>
<dbReference type="GO" id="GO:0008483">
    <property type="term" value="F:transaminase activity"/>
    <property type="evidence" value="ECO:0007669"/>
    <property type="project" value="UniProtKB-KW"/>
</dbReference>
<name>C0P296_MAIZE</name>
<evidence type="ECO:0000256" key="1">
    <source>
        <dbReference type="ARBA" id="ARBA00001933"/>
    </source>
</evidence>
<dbReference type="InterPro" id="IPR045088">
    <property type="entry name" value="ALAT1/2-like"/>
</dbReference>
<dbReference type="AlphaFoldDB" id="C0P296"/>
<sequence>MYLFPRLHLPRKAIGAAQAAGTAPDAYYAKRLLEATGIVFVPGSGFGQVPGTWHIRSTILPQEDKIPGIVSRFKEFHDKFMDEFRDY</sequence>
<evidence type="ECO:0000256" key="4">
    <source>
        <dbReference type="ARBA" id="ARBA00022679"/>
    </source>
</evidence>
<dbReference type="SUPFAM" id="SSF53383">
    <property type="entry name" value="PLP-dependent transferases"/>
    <property type="match status" value="1"/>
</dbReference>
<keyword evidence="4" id="KW-0808">Transferase</keyword>
<dbReference type="InterPro" id="IPR015422">
    <property type="entry name" value="PyrdxlP-dep_Trfase_small"/>
</dbReference>
<organism evidence="6">
    <name type="scientific">Zea mays</name>
    <name type="common">Maize</name>
    <dbReference type="NCBI Taxonomy" id="4577"/>
    <lineage>
        <taxon>Eukaryota</taxon>
        <taxon>Viridiplantae</taxon>
        <taxon>Streptophyta</taxon>
        <taxon>Embryophyta</taxon>
        <taxon>Tracheophyta</taxon>
        <taxon>Spermatophyta</taxon>
        <taxon>Magnoliopsida</taxon>
        <taxon>Liliopsida</taxon>
        <taxon>Poales</taxon>
        <taxon>Poaceae</taxon>
        <taxon>PACMAD clade</taxon>
        <taxon>Panicoideae</taxon>
        <taxon>Andropogonodae</taxon>
        <taxon>Andropogoneae</taxon>
        <taxon>Tripsacinae</taxon>
        <taxon>Zea</taxon>
    </lineage>
</organism>
<evidence type="ECO:0000313" key="6">
    <source>
        <dbReference type="EMBL" id="ACN27112.1"/>
    </source>
</evidence>
<dbReference type="OrthoDB" id="1732682at2759"/>
<keyword evidence="3" id="KW-0032">Aminotransferase</keyword>
<keyword evidence="5" id="KW-0663">Pyridoxal phosphate</keyword>
<evidence type="ECO:0000256" key="2">
    <source>
        <dbReference type="ARBA" id="ARBA00011738"/>
    </source>
</evidence>
<evidence type="ECO:0008006" key="7">
    <source>
        <dbReference type="Google" id="ProtNLM"/>
    </source>
</evidence>
<proteinExistence type="evidence at transcript level"/>
<protein>
    <recommendedName>
        <fullName evidence="7">Alanine aminotransferase 2 mitochondrial</fullName>
    </recommendedName>
</protein>
<dbReference type="PANTHER" id="PTHR11751">
    <property type="entry name" value="ALANINE AMINOTRANSFERASE"/>
    <property type="match status" value="1"/>
</dbReference>
<evidence type="ECO:0000256" key="5">
    <source>
        <dbReference type="ARBA" id="ARBA00022898"/>
    </source>
</evidence>
<reference evidence="6" key="1">
    <citation type="journal article" date="2009" name="PLoS Genet.">
        <title>Sequencing, mapping, and analysis of 27,455 maize full-length cDNAs.</title>
        <authorList>
            <person name="Soderlund C."/>
            <person name="Descour A."/>
            <person name="Kudrna D."/>
            <person name="Bomhoff M."/>
            <person name="Boyd L."/>
            <person name="Currie J."/>
            <person name="Angelova A."/>
            <person name="Collura K."/>
            <person name="Wissotski M."/>
            <person name="Ashley E."/>
            <person name="Morrow D."/>
            <person name="Fernandes J."/>
            <person name="Walbot V."/>
            <person name="Yu Y."/>
        </authorList>
    </citation>
    <scope>NUCLEOTIDE SEQUENCE</scope>
    <source>
        <strain evidence="6">B73</strain>
    </source>
</reference>